<evidence type="ECO:0000256" key="1">
    <source>
        <dbReference type="SAM" id="MobiDB-lite"/>
    </source>
</evidence>
<feature type="transmembrane region" description="Helical" evidence="2">
    <location>
        <begin position="284"/>
        <end position="303"/>
    </location>
</feature>
<feature type="compositionally biased region" description="Basic and acidic residues" evidence="1">
    <location>
        <begin position="512"/>
        <end position="525"/>
    </location>
</feature>
<feature type="compositionally biased region" description="Low complexity" evidence="1">
    <location>
        <begin position="1"/>
        <end position="21"/>
    </location>
</feature>
<name>A0ABZ2LAB6_9BACT</name>
<dbReference type="RefSeq" id="WP_394837535.1">
    <property type="nucleotide sequence ID" value="NZ_CP089929.1"/>
</dbReference>
<keyword evidence="2" id="KW-0812">Transmembrane</keyword>
<protein>
    <submittedName>
        <fullName evidence="3">Uncharacterized protein</fullName>
    </submittedName>
</protein>
<feature type="region of interest" description="Disordered" evidence="1">
    <location>
        <begin position="1"/>
        <end position="22"/>
    </location>
</feature>
<feature type="transmembrane region" description="Helical" evidence="2">
    <location>
        <begin position="315"/>
        <end position="332"/>
    </location>
</feature>
<evidence type="ECO:0000313" key="3">
    <source>
        <dbReference type="EMBL" id="WXB07867.1"/>
    </source>
</evidence>
<keyword evidence="2" id="KW-1133">Transmembrane helix</keyword>
<evidence type="ECO:0000256" key="2">
    <source>
        <dbReference type="SAM" id="Phobius"/>
    </source>
</evidence>
<evidence type="ECO:0000313" key="4">
    <source>
        <dbReference type="Proteomes" id="UP001374803"/>
    </source>
</evidence>
<keyword evidence="4" id="KW-1185">Reference proteome</keyword>
<reference evidence="3" key="1">
    <citation type="submission" date="2021-12" db="EMBL/GenBank/DDBJ databases">
        <title>Discovery of the Pendulisporaceae a myxobacterial family with distinct sporulation behavior and unique specialized metabolism.</title>
        <authorList>
            <person name="Garcia R."/>
            <person name="Popoff A."/>
            <person name="Bader C.D."/>
            <person name="Loehr J."/>
            <person name="Walesch S."/>
            <person name="Walt C."/>
            <person name="Boldt J."/>
            <person name="Bunk B."/>
            <person name="Haeckl F.J.F.P.J."/>
            <person name="Gunesch A.P."/>
            <person name="Birkelbach J."/>
            <person name="Nuebel U."/>
            <person name="Pietschmann T."/>
            <person name="Bach T."/>
            <person name="Mueller R."/>
        </authorList>
    </citation>
    <scope>NUCLEOTIDE SEQUENCE</scope>
    <source>
        <strain evidence="3">MSr11367</strain>
    </source>
</reference>
<keyword evidence="2" id="KW-0472">Membrane</keyword>
<sequence>MAASPASALAEPAARSATAELETASPDVEVRVGIHDATRLEWSVSVPLPERDEVQYVIDVELDIPSNAFARHAPWDQLQSFTRLDGPAETIRVPEVVTIDSLRRGAVALANRLARASDGFARHCRFAISLSGPEPIEELEATLSIWVDAALAMVVDARKKLTIAASGEAQELVRERALVDEYASVRLLELLAGIVRALETLLESESPRLEAFPAVVSTVGTKVADALGRELSYRASKGYVNADPMSPSTLEQYLDRASQLKKHFQEVLFLEAEIYQVADRIHHWVAAFVAVVASTWAFAWQIALVNHRPTTESQVGSGIVMVAVFAGLVYAVKDRIKEFGRAWIAGNVHRFYAQRVARYRAPARRLPKRDVIVSARESFDQVTSRRPDPLNPESGASLVGTLLRYMHKGTVSPQPGLGASGVRRIKHVFRYDFSPLFARLDDPVKQVPVLDRAPRRVRFIDAPRCYKLPVTVRVQCGDVVSTEQVTLVLHKRGLDRLERVYGHAPPGQVDRGQVDHKETGIEPDH</sequence>
<accession>A0ABZ2LAB6</accession>
<organism evidence="3 4">
    <name type="scientific">Pendulispora rubella</name>
    <dbReference type="NCBI Taxonomy" id="2741070"/>
    <lineage>
        <taxon>Bacteria</taxon>
        <taxon>Pseudomonadati</taxon>
        <taxon>Myxococcota</taxon>
        <taxon>Myxococcia</taxon>
        <taxon>Myxococcales</taxon>
        <taxon>Sorangiineae</taxon>
        <taxon>Pendulisporaceae</taxon>
        <taxon>Pendulispora</taxon>
    </lineage>
</organism>
<feature type="region of interest" description="Disordered" evidence="1">
    <location>
        <begin position="502"/>
        <end position="525"/>
    </location>
</feature>
<dbReference type="EMBL" id="CP089983">
    <property type="protein sequence ID" value="WXB07867.1"/>
    <property type="molecule type" value="Genomic_DNA"/>
</dbReference>
<dbReference type="Proteomes" id="UP001374803">
    <property type="component" value="Chromosome"/>
</dbReference>
<proteinExistence type="predicted"/>
<gene>
    <name evidence="3" type="ORF">LVJ94_11565</name>
</gene>